<dbReference type="PANTHER" id="PTHR43476:SF3">
    <property type="entry name" value="FAD-BINDING MONOOXYGENASE"/>
    <property type="match status" value="1"/>
</dbReference>
<dbReference type="Pfam" id="PF01494">
    <property type="entry name" value="FAD_binding_3"/>
    <property type="match status" value="1"/>
</dbReference>
<comment type="caution">
    <text evidence="4">The sequence shown here is derived from an EMBL/GenBank/DDBJ whole genome shotgun (WGS) entry which is preliminary data.</text>
</comment>
<organism evidence="4 5">
    <name type="scientific">Frigoribacterium faeni</name>
    <dbReference type="NCBI Taxonomy" id="145483"/>
    <lineage>
        <taxon>Bacteria</taxon>
        <taxon>Bacillati</taxon>
        <taxon>Actinomycetota</taxon>
        <taxon>Actinomycetes</taxon>
        <taxon>Micrococcales</taxon>
        <taxon>Microbacteriaceae</taxon>
        <taxon>Frigoribacterium</taxon>
    </lineage>
</organism>
<evidence type="ECO:0000313" key="4">
    <source>
        <dbReference type="EMBL" id="GEK83878.1"/>
    </source>
</evidence>
<evidence type="ECO:0000313" key="5">
    <source>
        <dbReference type="Proteomes" id="UP000321154"/>
    </source>
</evidence>
<protein>
    <submittedName>
        <fullName evidence="4">Oxidoreductase</fullName>
    </submittedName>
</protein>
<dbReference type="InterPro" id="IPR036188">
    <property type="entry name" value="FAD/NAD-bd_sf"/>
</dbReference>
<feature type="region of interest" description="Disordered" evidence="2">
    <location>
        <begin position="326"/>
        <end position="348"/>
    </location>
</feature>
<dbReference type="Proteomes" id="UP000321154">
    <property type="component" value="Unassembled WGS sequence"/>
</dbReference>
<dbReference type="InterPro" id="IPR050631">
    <property type="entry name" value="PheA/TfdB_FAD_monoxygenase"/>
</dbReference>
<dbReference type="PANTHER" id="PTHR43476">
    <property type="entry name" value="3-(3-HYDROXY-PHENYL)PROPIONATE/3-HYDROXYCINNAMIC ACID HYDROXYLASE"/>
    <property type="match status" value="1"/>
</dbReference>
<dbReference type="EMBL" id="BJUV01000021">
    <property type="protein sequence ID" value="GEK83878.1"/>
    <property type="molecule type" value="Genomic_DNA"/>
</dbReference>
<dbReference type="PRINTS" id="PR00420">
    <property type="entry name" value="RNGMNOXGNASE"/>
</dbReference>
<feature type="domain" description="FAD-binding" evidence="3">
    <location>
        <begin position="6"/>
        <end position="328"/>
    </location>
</feature>
<gene>
    <name evidence="4" type="ORF">FFA01_21870</name>
</gene>
<evidence type="ECO:0000256" key="1">
    <source>
        <dbReference type="ARBA" id="ARBA00023002"/>
    </source>
</evidence>
<name>A0ABQ0UQX4_9MICO</name>
<reference evidence="4 5" key="1">
    <citation type="submission" date="2019-07" db="EMBL/GenBank/DDBJ databases">
        <title>Whole genome shotgun sequence of Frigoribacterium faeni NBRC 103066.</title>
        <authorList>
            <person name="Hosoyama A."/>
            <person name="Uohara A."/>
            <person name="Ohji S."/>
            <person name="Ichikawa N."/>
        </authorList>
    </citation>
    <scope>NUCLEOTIDE SEQUENCE [LARGE SCALE GENOMIC DNA]</scope>
    <source>
        <strain evidence="4 5">NBRC 103066</strain>
    </source>
</reference>
<evidence type="ECO:0000259" key="3">
    <source>
        <dbReference type="Pfam" id="PF01494"/>
    </source>
</evidence>
<dbReference type="Gene3D" id="3.30.70.2450">
    <property type="match status" value="1"/>
</dbReference>
<evidence type="ECO:0000256" key="2">
    <source>
        <dbReference type="SAM" id="MobiDB-lite"/>
    </source>
</evidence>
<keyword evidence="5" id="KW-1185">Reference proteome</keyword>
<dbReference type="InterPro" id="IPR002938">
    <property type="entry name" value="FAD-bd"/>
</dbReference>
<proteinExistence type="predicted"/>
<sequence>MIRMHDVAVVGGGPVGVFAAALLASHGLDVVVWERRTAPPGHSRAIGIHPPSLHAFDELGLADRVVAGSVPIGRAEARGSGRTLGTLTFDRADRRFPFVAARPQSETEALLRERLDDLSPGALRLGVELTGLEQTAEHVLLRGVGSHGPVEAAARFVVAADGARSPVRRLVGISAPVTERGDHYVMADLRDDTGDGETAVVNVERAGVVESFPLPGGVRRFVAAVAEPAGVPSGGRADEAAAETVARLVRERTGATVDAATATMTSAFSVRTRLATSTVSGRVVLIGDAAHEISPIGGQGMNLGWLDAQALVPVLRRALRSAGGRRLDPGAFSGHQEARRRSARRAAGQARLNTALGRPCGAGASVVRQAGLRVALGLPSASLLAATYAMRFA</sequence>
<keyword evidence="1" id="KW-0560">Oxidoreductase</keyword>
<accession>A0ABQ0UQX4</accession>
<dbReference type="SUPFAM" id="SSF51905">
    <property type="entry name" value="FAD/NAD(P)-binding domain"/>
    <property type="match status" value="1"/>
</dbReference>
<dbReference type="Gene3D" id="3.50.50.60">
    <property type="entry name" value="FAD/NAD(P)-binding domain"/>
    <property type="match status" value="1"/>
</dbReference>